<dbReference type="EMBL" id="FXLY01000006">
    <property type="protein sequence ID" value="SMN20826.1"/>
    <property type="molecule type" value="Genomic_DNA"/>
</dbReference>
<dbReference type="STRING" id="1789683.A0A1X7R6F0"/>
<keyword evidence="1" id="KW-0249">Electron transport</keyword>
<protein>
    <recommendedName>
        <fullName evidence="1">Glutaredoxin-like protein</fullName>
    </recommendedName>
</protein>
<dbReference type="Proteomes" id="UP000196158">
    <property type="component" value="Unassembled WGS sequence"/>
</dbReference>
<dbReference type="PANTHER" id="PTHR33558">
    <property type="entry name" value="GLUTAREDOXIN-LIKE PROTEIN C5ORF63 HOMOLOG"/>
    <property type="match status" value="1"/>
</dbReference>
<proteinExistence type="inferred from homology"/>
<dbReference type="OrthoDB" id="429967at2759"/>
<dbReference type="Pfam" id="PF05768">
    <property type="entry name" value="Glrx-like"/>
    <property type="match status" value="1"/>
</dbReference>
<keyword evidence="3" id="KW-1185">Reference proteome</keyword>
<accession>A0A1X7R6F0</accession>
<dbReference type="SUPFAM" id="SSF52833">
    <property type="entry name" value="Thioredoxin-like"/>
    <property type="match status" value="1"/>
</dbReference>
<keyword evidence="1" id="KW-0813">Transport</keyword>
<dbReference type="InterPro" id="IPR052565">
    <property type="entry name" value="Glutaredoxin-like_YDR286C"/>
</dbReference>
<sequence>MSVLRSKSPCVYRSFHSSCRALSYNNVKLTLFSKPQCGLCEEAHEIINDTLESSEFAKEPLRQNMQIININKDPKWWKEYCFDIPVLHIEKQGDPSSLFRIMHHFREDELTTALKKFK</sequence>
<comment type="similarity">
    <text evidence="1">Belongs to the glutaredoxin family.</text>
</comment>
<evidence type="ECO:0000313" key="3">
    <source>
        <dbReference type="Proteomes" id="UP000196158"/>
    </source>
</evidence>
<evidence type="ECO:0000313" key="2">
    <source>
        <dbReference type="EMBL" id="SMN20826.1"/>
    </source>
</evidence>
<dbReference type="Gene3D" id="3.40.30.10">
    <property type="entry name" value="Glutaredoxin"/>
    <property type="match status" value="1"/>
</dbReference>
<dbReference type="AlphaFoldDB" id="A0A1X7R6F0"/>
<organism evidence="2 3">
    <name type="scientific">Maudiozyma saulgeensis</name>
    <dbReference type="NCBI Taxonomy" id="1789683"/>
    <lineage>
        <taxon>Eukaryota</taxon>
        <taxon>Fungi</taxon>
        <taxon>Dikarya</taxon>
        <taxon>Ascomycota</taxon>
        <taxon>Saccharomycotina</taxon>
        <taxon>Saccharomycetes</taxon>
        <taxon>Saccharomycetales</taxon>
        <taxon>Saccharomycetaceae</taxon>
        <taxon>Maudiozyma</taxon>
    </lineage>
</organism>
<dbReference type="InterPro" id="IPR036249">
    <property type="entry name" value="Thioredoxin-like_sf"/>
</dbReference>
<reference evidence="2 3" key="1">
    <citation type="submission" date="2017-04" db="EMBL/GenBank/DDBJ databases">
        <authorList>
            <person name="Afonso C.L."/>
            <person name="Miller P.J."/>
            <person name="Scott M.A."/>
            <person name="Spackman E."/>
            <person name="Goraichik I."/>
            <person name="Dimitrov K.M."/>
            <person name="Suarez D.L."/>
            <person name="Swayne D.E."/>
        </authorList>
    </citation>
    <scope>NUCLEOTIDE SEQUENCE [LARGE SCALE GENOMIC DNA]</scope>
</reference>
<dbReference type="PANTHER" id="PTHR33558:SF1">
    <property type="entry name" value="GLUTAREDOXIN-LIKE PROTEIN C5ORF63 HOMOLOG"/>
    <property type="match status" value="1"/>
</dbReference>
<name>A0A1X7R6F0_9SACH</name>
<evidence type="ECO:0000256" key="1">
    <source>
        <dbReference type="RuleBase" id="RU363082"/>
    </source>
</evidence>
<dbReference type="InterPro" id="IPR008554">
    <property type="entry name" value="Glutaredoxin-like"/>
</dbReference>
<gene>
    <name evidence="2" type="ORF">KASA_0M02420G</name>
</gene>